<proteinExistence type="predicted"/>
<keyword evidence="1" id="KW-1133">Transmembrane helix</keyword>
<evidence type="ECO:0000313" key="2">
    <source>
        <dbReference type="EMBL" id="KAF2705371.1"/>
    </source>
</evidence>
<accession>A0A6G1JYT5</accession>
<protein>
    <submittedName>
        <fullName evidence="2">Uncharacterized protein</fullName>
    </submittedName>
</protein>
<feature type="transmembrane region" description="Helical" evidence="1">
    <location>
        <begin position="211"/>
        <end position="228"/>
    </location>
</feature>
<dbReference type="OrthoDB" id="3773360at2759"/>
<name>A0A6G1JYT5_9PLEO</name>
<sequence>MSTKLYTKDSLHEVPPELDPLENTLQRIPGNEQQTLVEAAEIWVGHIKHGRGFIDKQPKAANAELQLHAFDEYYMQSFSPTERTILRWMFCKKPMIFIGKLSAEIDARALEHQHFPHEVQFDSLEDHPGLSTGFMRPETLQDHLSLFHDDHSFDVGAADATLERHVVCVKHMVDKKRLIWPLIISVIITAASATVAGVVKHNFGSGMELGALIGAIFGIVWGFIMWLLG</sequence>
<dbReference type="Proteomes" id="UP000799428">
    <property type="component" value="Unassembled WGS sequence"/>
</dbReference>
<organism evidence="2 3">
    <name type="scientific">Pleomassaria siparia CBS 279.74</name>
    <dbReference type="NCBI Taxonomy" id="1314801"/>
    <lineage>
        <taxon>Eukaryota</taxon>
        <taxon>Fungi</taxon>
        <taxon>Dikarya</taxon>
        <taxon>Ascomycota</taxon>
        <taxon>Pezizomycotina</taxon>
        <taxon>Dothideomycetes</taxon>
        <taxon>Pleosporomycetidae</taxon>
        <taxon>Pleosporales</taxon>
        <taxon>Pleomassariaceae</taxon>
        <taxon>Pleomassaria</taxon>
    </lineage>
</organism>
<evidence type="ECO:0000313" key="3">
    <source>
        <dbReference type="Proteomes" id="UP000799428"/>
    </source>
</evidence>
<reference evidence="2" key="1">
    <citation type="journal article" date="2020" name="Stud. Mycol.">
        <title>101 Dothideomycetes genomes: a test case for predicting lifestyles and emergence of pathogens.</title>
        <authorList>
            <person name="Haridas S."/>
            <person name="Albert R."/>
            <person name="Binder M."/>
            <person name="Bloem J."/>
            <person name="Labutti K."/>
            <person name="Salamov A."/>
            <person name="Andreopoulos B."/>
            <person name="Baker S."/>
            <person name="Barry K."/>
            <person name="Bills G."/>
            <person name="Bluhm B."/>
            <person name="Cannon C."/>
            <person name="Castanera R."/>
            <person name="Culley D."/>
            <person name="Daum C."/>
            <person name="Ezra D."/>
            <person name="Gonzalez J."/>
            <person name="Henrissat B."/>
            <person name="Kuo A."/>
            <person name="Liang C."/>
            <person name="Lipzen A."/>
            <person name="Lutzoni F."/>
            <person name="Magnuson J."/>
            <person name="Mondo S."/>
            <person name="Nolan M."/>
            <person name="Ohm R."/>
            <person name="Pangilinan J."/>
            <person name="Park H.-J."/>
            <person name="Ramirez L."/>
            <person name="Alfaro M."/>
            <person name="Sun H."/>
            <person name="Tritt A."/>
            <person name="Yoshinaga Y."/>
            <person name="Zwiers L.-H."/>
            <person name="Turgeon B."/>
            <person name="Goodwin S."/>
            <person name="Spatafora J."/>
            <person name="Crous P."/>
            <person name="Grigoriev I."/>
        </authorList>
    </citation>
    <scope>NUCLEOTIDE SEQUENCE</scope>
    <source>
        <strain evidence="2">CBS 279.74</strain>
    </source>
</reference>
<gene>
    <name evidence="2" type="ORF">K504DRAFT_515369</name>
</gene>
<keyword evidence="1" id="KW-0812">Transmembrane</keyword>
<evidence type="ECO:0000256" key="1">
    <source>
        <dbReference type="SAM" id="Phobius"/>
    </source>
</evidence>
<keyword evidence="1" id="KW-0472">Membrane</keyword>
<feature type="transmembrane region" description="Helical" evidence="1">
    <location>
        <begin position="178"/>
        <end position="199"/>
    </location>
</feature>
<keyword evidence="3" id="KW-1185">Reference proteome</keyword>
<dbReference type="AlphaFoldDB" id="A0A6G1JYT5"/>
<dbReference type="EMBL" id="MU005779">
    <property type="protein sequence ID" value="KAF2705371.1"/>
    <property type="molecule type" value="Genomic_DNA"/>
</dbReference>